<dbReference type="Gene3D" id="3.50.50.60">
    <property type="entry name" value="FAD/NAD(P)-binding domain"/>
    <property type="match status" value="2"/>
</dbReference>
<dbReference type="GO" id="GO:0050660">
    <property type="term" value="F:flavin adenine dinucleotide binding"/>
    <property type="evidence" value="ECO:0007669"/>
    <property type="project" value="InterPro"/>
</dbReference>
<evidence type="ECO:0000256" key="4">
    <source>
        <dbReference type="ARBA" id="ARBA00022827"/>
    </source>
</evidence>
<keyword evidence="5" id="KW-0521">NADP</keyword>
<organism evidence="9 10">
    <name type="scientific">Aedes aegypti</name>
    <name type="common">Yellowfever mosquito</name>
    <name type="synonym">Culex aegypti</name>
    <dbReference type="NCBI Taxonomy" id="7159"/>
    <lineage>
        <taxon>Eukaryota</taxon>
        <taxon>Metazoa</taxon>
        <taxon>Ecdysozoa</taxon>
        <taxon>Arthropoda</taxon>
        <taxon>Hexapoda</taxon>
        <taxon>Insecta</taxon>
        <taxon>Pterygota</taxon>
        <taxon>Neoptera</taxon>
        <taxon>Endopterygota</taxon>
        <taxon>Diptera</taxon>
        <taxon>Nematocera</taxon>
        <taxon>Culicoidea</taxon>
        <taxon>Culicidae</taxon>
        <taxon>Culicinae</taxon>
        <taxon>Aedini</taxon>
        <taxon>Aedes</taxon>
        <taxon>Stegomyia</taxon>
    </lineage>
</organism>
<dbReference type="InterPro" id="IPR050346">
    <property type="entry name" value="FMO-like"/>
</dbReference>
<dbReference type="PIRSF" id="PIRSF000332">
    <property type="entry name" value="FMO"/>
    <property type="match status" value="1"/>
</dbReference>
<dbReference type="PANTHER" id="PTHR23023">
    <property type="entry name" value="DIMETHYLANILINE MONOOXYGENASE"/>
    <property type="match status" value="1"/>
</dbReference>
<evidence type="ECO:0000256" key="5">
    <source>
        <dbReference type="ARBA" id="ARBA00022857"/>
    </source>
</evidence>
<dbReference type="SUPFAM" id="SSF51905">
    <property type="entry name" value="FAD/NAD(P)-binding domain"/>
    <property type="match status" value="2"/>
</dbReference>
<sequence length="422" mass="48913">MECKPKYCIIGAGAGGLACARHASNASAEVTVFEQTDRIGGTWVYTDTIGQDQHEVPIHTSMYEGLRTNLPRQIMGFPDWPIESDVSYVKQEEVLQWLQDYVDEFKLRKLIRFEHQVIRVSPTYNDRSKWEVIVKNLRNERYDIYVFDYIMVCNGHYSHPMFPEYFGRDSFEGLQIHSHDYRKAEQFAGQDLLLVGAGYSASDIAIATVKVAKSVTISHHNPDKVDFDIEGSITVKPGILKLTSTGAVFVDGTEKKVSTIIYCTGYKYTFPFLSVDCGIRLEDNHVEPLYKHVININHPTMALIGVPFYCIPTQMMDLQARFCMKFFTGELKLPPKDEMLQDMEADIAYRRSKDLPRKWMHKLHGDFQWKYYEELARTADIQPIKPVIIALFEESMRRRAKSVQHYRRDKFEVINDEEFRVL</sequence>
<dbReference type="InterPro" id="IPR020946">
    <property type="entry name" value="Flavin_mOase-like"/>
</dbReference>
<dbReference type="PRINTS" id="PR00370">
    <property type="entry name" value="FMOXYGENASE"/>
</dbReference>
<dbReference type="EC" id="1.-.-.-" evidence="8"/>
<evidence type="ECO:0000256" key="2">
    <source>
        <dbReference type="ARBA" id="ARBA00009183"/>
    </source>
</evidence>
<protein>
    <recommendedName>
        <fullName evidence="8">Flavin-containing monooxygenase</fullName>
        <ecNumber evidence="8">1.-.-.-</ecNumber>
    </recommendedName>
</protein>
<evidence type="ECO:0000313" key="10">
    <source>
        <dbReference type="Proteomes" id="UP000008820"/>
    </source>
</evidence>
<comment type="similarity">
    <text evidence="2 8">Belongs to the FMO family.</text>
</comment>
<dbReference type="Proteomes" id="UP000008820">
    <property type="component" value="Chromosome 3"/>
</dbReference>
<dbReference type="InterPro" id="IPR000960">
    <property type="entry name" value="Flavin_mOase"/>
</dbReference>
<reference evidence="9" key="2">
    <citation type="submission" date="2020-05" db="UniProtKB">
        <authorList>
            <consortium name="EnsemblMetazoa"/>
        </authorList>
    </citation>
    <scope>IDENTIFICATION</scope>
    <source>
        <strain evidence="9">LVP_AGWG</strain>
    </source>
</reference>
<dbReference type="PROSITE" id="PS51257">
    <property type="entry name" value="PROKAR_LIPOPROTEIN"/>
    <property type="match status" value="1"/>
</dbReference>
<dbReference type="InParanoid" id="A0A1S4EX18"/>
<dbReference type="InterPro" id="IPR036188">
    <property type="entry name" value="FAD/NAD-bd_sf"/>
</dbReference>
<keyword evidence="10" id="KW-1185">Reference proteome</keyword>
<gene>
    <name evidence="9" type="primary">5566855</name>
</gene>
<proteinExistence type="inferred from homology"/>
<dbReference type="GO" id="GO:0004499">
    <property type="term" value="F:N,N-dimethylaniline monooxygenase activity"/>
    <property type="evidence" value="ECO:0007669"/>
    <property type="project" value="InterPro"/>
</dbReference>
<dbReference type="EnsemblMetazoa" id="AAEL000820-RA">
    <property type="protein sequence ID" value="AAEL000820-PA"/>
    <property type="gene ID" value="AAEL000820"/>
</dbReference>
<evidence type="ECO:0000256" key="6">
    <source>
        <dbReference type="ARBA" id="ARBA00023002"/>
    </source>
</evidence>
<dbReference type="GO" id="GO:0050661">
    <property type="term" value="F:NADP binding"/>
    <property type="evidence" value="ECO:0007669"/>
    <property type="project" value="InterPro"/>
</dbReference>
<dbReference type="Pfam" id="PF00743">
    <property type="entry name" value="FMO-like"/>
    <property type="match status" value="2"/>
</dbReference>
<evidence type="ECO:0000256" key="1">
    <source>
        <dbReference type="ARBA" id="ARBA00001974"/>
    </source>
</evidence>
<comment type="cofactor">
    <cofactor evidence="1 8">
        <name>FAD</name>
        <dbReference type="ChEBI" id="CHEBI:57692"/>
    </cofactor>
</comment>
<accession>A0A1S4EX18</accession>
<dbReference type="FunFam" id="3.50.50.60:FF:000138">
    <property type="entry name" value="Flavin-containing monooxygenase"/>
    <property type="match status" value="1"/>
</dbReference>
<evidence type="ECO:0000313" key="9">
    <source>
        <dbReference type="EnsemblMetazoa" id="AAEL000820-PA"/>
    </source>
</evidence>
<name>A0A1S4EX18_AEDAE</name>
<keyword evidence="7 8" id="KW-0503">Monooxygenase</keyword>
<keyword evidence="4 8" id="KW-0274">FAD</keyword>
<dbReference type="OrthoDB" id="66881at2759"/>
<dbReference type="AlphaFoldDB" id="A0A1S4EX18"/>
<evidence type="ECO:0000256" key="7">
    <source>
        <dbReference type="ARBA" id="ARBA00023033"/>
    </source>
</evidence>
<keyword evidence="6 8" id="KW-0560">Oxidoreductase</keyword>
<evidence type="ECO:0000256" key="8">
    <source>
        <dbReference type="RuleBase" id="RU361177"/>
    </source>
</evidence>
<dbReference type="VEuPathDB" id="VectorBase:AAEL000820"/>
<keyword evidence="3 8" id="KW-0285">Flavoprotein</keyword>
<reference evidence="9 10" key="1">
    <citation type="submission" date="2017-06" db="EMBL/GenBank/DDBJ databases">
        <title>Aedes aegypti genome working group (AGWG) sequencing and assembly.</title>
        <authorList>
            <consortium name="Aedes aegypti Genome Working Group (AGWG)"/>
            <person name="Matthews B.J."/>
        </authorList>
    </citation>
    <scope>NUCLEOTIDE SEQUENCE [LARGE SCALE GENOMIC DNA]</scope>
    <source>
        <strain evidence="9 10">LVP_AGWG</strain>
    </source>
</reference>
<evidence type="ECO:0000256" key="3">
    <source>
        <dbReference type="ARBA" id="ARBA00022630"/>
    </source>
</evidence>